<evidence type="ECO:0000313" key="2">
    <source>
        <dbReference type="Proteomes" id="UP000321907"/>
    </source>
</evidence>
<keyword evidence="2" id="KW-1185">Reference proteome</keyword>
<reference evidence="1 2" key="1">
    <citation type="submission" date="2019-08" db="EMBL/GenBank/DDBJ databases">
        <title>Lewinella sp. strain SSH13 Genome sequencing and assembly.</title>
        <authorList>
            <person name="Kim I."/>
        </authorList>
    </citation>
    <scope>NUCLEOTIDE SEQUENCE [LARGE SCALE GENOMIC DNA]</scope>
    <source>
        <strain evidence="1 2">SSH13</strain>
    </source>
</reference>
<dbReference type="EMBL" id="VOXD01000027">
    <property type="protein sequence ID" value="TXF88076.1"/>
    <property type="molecule type" value="Genomic_DNA"/>
</dbReference>
<gene>
    <name evidence="1" type="ORF">FUA23_16480</name>
</gene>
<accession>A0A5C7FEX6</accession>
<sequence length="132" mass="15420">MNSSQLYDAWESLSDTLHDEKLDESINLEIARVDSQVKVAFEIYSELNSIIKRQNKIIETLGGISNKKDPREKLLEAKIKAENQYYTERQLRIADAQRYQMAINLIREMKSKGMEEIPDFDLPPMPEPLEFK</sequence>
<dbReference type="AlphaFoldDB" id="A0A5C7FEX6"/>
<comment type="caution">
    <text evidence="1">The sequence shown here is derived from an EMBL/GenBank/DDBJ whole genome shotgun (WGS) entry which is preliminary data.</text>
</comment>
<evidence type="ECO:0000313" key="1">
    <source>
        <dbReference type="EMBL" id="TXF88076.1"/>
    </source>
</evidence>
<name>A0A5C7FEX6_9BACT</name>
<proteinExistence type="predicted"/>
<protein>
    <submittedName>
        <fullName evidence="1">Uncharacterized protein</fullName>
    </submittedName>
</protein>
<dbReference type="Proteomes" id="UP000321907">
    <property type="component" value="Unassembled WGS sequence"/>
</dbReference>
<dbReference type="RefSeq" id="WP_147931864.1">
    <property type="nucleotide sequence ID" value="NZ_VOXD01000027.1"/>
</dbReference>
<organism evidence="1 2">
    <name type="scientific">Neolewinella aurantiaca</name>
    <dbReference type="NCBI Taxonomy" id="2602767"/>
    <lineage>
        <taxon>Bacteria</taxon>
        <taxon>Pseudomonadati</taxon>
        <taxon>Bacteroidota</taxon>
        <taxon>Saprospiria</taxon>
        <taxon>Saprospirales</taxon>
        <taxon>Lewinellaceae</taxon>
        <taxon>Neolewinella</taxon>
    </lineage>
</organism>